<dbReference type="SMART" id="SM01192">
    <property type="entry name" value="Enolase_C"/>
    <property type="match status" value="1"/>
</dbReference>
<dbReference type="PANTHER" id="PTHR11902">
    <property type="entry name" value="ENOLASE"/>
    <property type="match status" value="1"/>
</dbReference>
<keyword evidence="5" id="KW-0460">Magnesium</keyword>
<dbReference type="SUPFAM" id="SSF54826">
    <property type="entry name" value="Enolase N-terminal domain-like"/>
    <property type="match status" value="1"/>
</dbReference>
<evidence type="ECO:0000256" key="4">
    <source>
        <dbReference type="ARBA" id="ARBA00012058"/>
    </source>
</evidence>
<dbReference type="EC" id="4.2.1.11" evidence="4"/>
<dbReference type="SFLD" id="SFLDS00001">
    <property type="entry name" value="Enolase"/>
    <property type="match status" value="1"/>
</dbReference>
<dbReference type="SFLD" id="SFLDF00002">
    <property type="entry name" value="enolase"/>
    <property type="match status" value="1"/>
</dbReference>
<dbReference type="InterPro" id="IPR020809">
    <property type="entry name" value="Enolase_CS"/>
</dbReference>
<dbReference type="Gene3D" id="3.30.390.10">
    <property type="entry name" value="Enolase-like, N-terminal domain"/>
    <property type="match status" value="1"/>
</dbReference>
<evidence type="ECO:0000256" key="5">
    <source>
        <dbReference type="ARBA" id="ARBA00022842"/>
    </source>
</evidence>
<evidence type="ECO:0000256" key="1">
    <source>
        <dbReference type="ARBA" id="ARBA00001946"/>
    </source>
</evidence>
<keyword evidence="6" id="KW-0324">Glycolysis</keyword>
<dbReference type="AlphaFoldDB" id="X1JRA9"/>
<dbReference type="HAMAP" id="MF_00318">
    <property type="entry name" value="Enolase"/>
    <property type="match status" value="1"/>
</dbReference>
<dbReference type="PANTHER" id="PTHR11902:SF1">
    <property type="entry name" value="ENOLASE"/>
    <property type="match status" value="1"/>
</dbReference>
<dbReference type="GO" id="GO:0006096">
    <property type="term" value="P:glycolytic process"/>
    <property type="evidence" value="ECO:0007669"/>
    <property type="project" value="UniProtKB-UniPathway"/>
</dbReference>
<evidence type="ECO:0000256" key="7">
    <source>
        <dbReference type="ARBA" id="ARBA00023239"/>
    </source>
</evidence>
<dbReference type="Pfam" id="PF03952">
    <property type="entry name" value="Enolase_N"/>
    <property type="match status" value="1"/>
</dbReference>
<comment type="similarity">
    <text evidence="3">Belongs to the enolase family.</text>
</comment>
<feature type="domain" description="Enolase C-terminal TIM barrel" evidence="8">
    <location>
        <begin position="132"/>
        <end position="415"/>
    </location>
</feature>
<dbReference type="Gene3D" id="3.20.20.120">
    <property type="entry name" value="Enolase-like C-terminal domain"/>
    <property type="match status" value="1"/>
</dbReference>
<proteinExistence type="inferred from homology"/>
<dbReference type="InterPro" id="IPR020811">
    <property type="entry name" value="Enolase_N"/>
</dbReference>
<evidence type="ECO:0000256" key="6">
    <source>
        <dbReference type="ARBA" id="ARBA00023152"/>
    </source>
</evidence>
<gene>
    <name evidence="10" type="ORF">S06H3_04379</name>
</gene>
<evidence type="ECO:0000313" key="10">
    <source>
        <dbReference type="EMBL" id="GAH97281.1"/>
    </source>
</evidence>
<keyword evidence="7" id="KW-0456">Lyase</keyword>
<evidence type="ECO:0000256" key="3">
    <source>
        <dbReference type="ARBA" id="ARBA00009604"/>
    </source>
</evidence>
<dbReference type="UniPathway" id="UPA00109">
    <property type="reaction ID" value="UER00187"/>
</dbReference>
<protein>
    <recommendedName>
        <fullName evidence="4">phosphopyruvate hydratase</fullName>
        <ecNumber evidence="4">4.2.1.11</ecNumber>
    </recommendedName>
</protein>
<dbReference type="GO" id="GO:0000287">
    <property type="term" value="F:magnesium ion binding"/>
    <property type="evidence" value="ECO:0007669"/>
    <property type="project" value="InterPro"/>
</dbReference>
<reference evidence="10" key="1">
    <citation type="journal article" date="2014" name="Front. Microbiol.">
        <title>High frequency of phylogenetically diverse reductive dehalogenase-homologous genes in deep subseafloor sedimentary metagenomes.</title>
        <authorList>
            <person name="Kawai M."/>
            <person name="Futagami T."/>
            <person name="Toyoda A."/>
            <person name="Takaki Y."/>
            <person name="Nishi S."/>
            <person name="Hori S."/>
            <person name="Arai W."/>
            <person name="Tsubouchi T."/>
            <person name="Morono Y."/>
            <person name="Uchiyama I."/>
            <person name="Ito T."/>
            <person name="Fujiyama A."/>
            <person name="Inagaki F."/>
            <person name="Takami H."/>
        </authorList>
    </citation>
    <scope>NUCLEOTIDE SEQUENCE</scope>
    <source>
        <strain evidence="10">Expedition CK06-06</strain>
    </source>
</reference>
<dbReference type="EMBL" id="BARV01001529">
    <property type="protein sequence ID" value="GAH97281.1"/>
    <property type="molecule type" value="Genomic_DNA"/>
</dbReference>
<evidence type="ECO:0000259" key="9">
    <source>
        <dbReference type="SMART" id="SM01193"/>
    </source>
</evidence>
<dbReference type="GO" id="GO:0004634">
    <property type="term" value="F:phosphopyruvate hydratase activity"/>
    <property type="evidence" value="ECO:0007669"/>
    <property type="project" value="UniProtKB-EC"/>
</dbReference>
<dbReference type="InterPro" id="IPR020810">
    <property type="entry name" value="Enolase_C"/>
</dbReference>
<comment type="pathway">
    <text evidence="2">Carbohydrate degradation; glycolysis; pyruvate from D-glyceraldehyde 3-phosphate: step 4/5.</text>
</comment>
<dbReference type="InterPro" id="IPR029017">
    <property type="entry name" value="Enolase-like_N"/>
</dbReference>
<comment type="caution">
    <text evidence="10">The sequence shown here is derived from an EMBL/GenBank/DDBJ whole genome shotgun (WGS) entry which is preliminary data.</text>
</comment>
<dbReference type="InterPro" id="IPR000941">
    <property type="entry name" value="Enolase"/>
</dbReference>
<dbReference type="GO" id="GO:0000015">
    <property type="term" value="C:phosphopyruvate hydratase complex"/>
    <property type="evidence" value="ECO:0007669"/>
    <property type="project" value="InterPro"/>
</dbReference>
<dbReference type="Pfam" id="PF00113">
    <property type="entry name" value="Enolase_C"/>
    <property type="match status" value="1"/>
</dbReference>
<name>X1JRA9_9ZZZZ</name>
<feature type="domain" description="Enolase N-terminal" evidence="9">
    <location>
        <begin position="4"/>
        <end position="127"/>
    </location>
</feature>
<dbReference type="PRINTS" id="PR00148">
    <property type="entry name" value="ENOLASE"/>
</dbReference>
<dbReference type="PIRSF" id="PIRSF001400">
    <property type="entry name" value="Enolase"/>
    <property type="match status" value="1"/>
</dbReference>
<dbReference type="SUPFAM" id="SSF51604">
    <property type="entry name" value="Enolase C-terminal domain-like"/>
    <property type="match status" value="1"/>
</dbReference>
<comment type="cofactor">
    <cofactor evidence="1">
        <name>Mg(2+)</name>
        <dbReference type="ChEBI" id="CHEBI:18420"/>
    </cofactor>
</comment>
<organism evidence="10">
    <name type="scientific">marine sediment metagenome</name>
    <dbReference type="NCBI Taxonomy" id="412755"/>
    <lineage>
        <taxon>unclassified sequences</taxon>
        <taxon>metagenomes</taxon>
        <taxon>ecological metagenomes</taxon>
    </lineage>
</organism>
<accession>X1JRA9</accession>
<evidence type="ECO:0000256" key="2">
    <source>
        <dbReference type="ARBA" id="ARBA00005031"/>
    </source>
</evidence>
<dbReference type="PROSITE" id="PS00164">
    <property type="entry name" value="ENOLASE"/>
    <property type="match status" value="1"/>
</dbReference>
<dbReference type="SFLD" id="SFLDG00178">
    <property type="entry name" value="enolase"/>
    <property type="match status" value="1"/>
</dbReference>
<evidence type="ECO:0000259" key="8">
    <source>
        <dbReference type="SMART" id="SM01192"/>
    </source>
</evidence>
<sequence length="418" mass="46294">MPTIKNMLARKVFDSRGVETLEIDIITENSFGRVAAPFGAPGSRGKFEVPAYSPEGLNKSIEIIETEIKPKILGLSSTDQERIDSILREIDGTNNFERIGGNTSSSISLAVTKAAASALRMPLYKYLALNNNFTYPYPLGNMIGGGAHGMGSAPDMQEHLVAPIGARNIEEAVTANIKVHEKIGKVLEVKDLSFAGGMDDERAWVANLTDVEALDIIYDVCREVTEKTGIRFGIGLDLAADRLWNPETKEYEYRREGKSRTAEEQIKFLSSLIERYSLFYIEDAFHSDDFLSFALLNKKYGKRCFICADDLFASNPERTKRGIKLNSANAMILKPNQVGTLTATLETFKIAQENKVKVVVSHRSGETYDASIAHIAVGWQLSMIKTGVLGGERLAKLNELLRISEDYGMADLRLSPYF</sequence>
<dbReference type="SMART" id="SM01193">
    <property type="entry name" value="Enolase_N"/>
    <property type="match status" value="1"/>
</dbReference>
<dbReference type="InterPro" id="IPR036849">
    <property type="entry name" value="Enolase-like_C_sf"/>
</dbReference>